<dbReference type="SUPFAM" id="SSF50370">
    <property type="entry name" value="Ricin B-like lectins"/>
    <property type="match status" value="1"/>
</dbReference>
<dbReference type="Pfam" id="PF24517">
    <property type="entry name" value="CBM96"/>
    <property type="match status" value="1"/>
</dbReference>
<dbReference type="SUPFAM" id="SSF49899">
    <property type="entry name" value="Concanavalin A-like lectins/glucanases"/>
    <property type="match status" value="1"/>
</dbReference>
<feature type="domain" description="Laminin G" evidence="5">
    <location>
        <begin position="1100"/>
        <end position="1299"/>
    </location>
</feature>
<dbReference type="Gene3D" id="2.60.120.200">
    <property type="match status" value="1"/>
</dbReference>
<dbReference type="Pfam" id="PF13385">
    <property type="entry name" value="Laminin_G_3"/>
    <property type="match status" value="1"/>
</dbReference>
<feature type="region of interest" description="Disordered" evidence="4">
    <location>
        <begin position="273"/>
        <end position="292"/>
    </location>
</feature>
<comment type="subcellular location">
    <subcellularLocation>
        <location evidence="1">Secreted</location>
    </subcellularLocation>
</comment>
<comment type="caution">
    <text evidence="6">The sequence shown here is derived from an EMBL/GenBank/DDBJ whole genome shotgun (WGS) entry which is preliminary data.</text>
</comment>
<keyword evidence="7" id="KW-1185">Reference proteome</keyword>
<protein>
    <recommendedName>
        <fullName evidence="5">Laminin G domain-containing protein</fullName>
    </recommendedName>
</protein>
<dbReference type="InterPro" id="IPR000772">
    <property type="entry name" value="Ricin_B_lectin"/>
</dbReference>
<dbReference type="Pfam" id="PF00652">
    <property type="entry name" value="Ricin_B_lectin"/>
    <property type="match status" value="1"/>
</dbReference>
<evidence type="ECO:0000256" key="2">
    <source>
        <dbReference type="ARBA" id="ARBA00022525"/>
    </source>
</evidence>
<organism evidence="6 7">
    <name type="scientific">Actinoallomurus vinaceus</name>
    <dbReference type="NCBI Taxonomy" id="1080074"/>
    <lineage>
        <taxon>Bacteria</taxon>
        <taxon>Bacillati</taxon>
        <taxon>Actinomycetota</taxon>
        <taxon>Actinomycetes</taxon>
        <taxon>Streptosporangiales</taxon>
        <taxon>Thermomonosporaceae</taxon>
        <taxon>Actinoallomurus</taxon>
    </lineage>
</organism>
<dbReference type="SMART" id="SM00458">
    <property type="entry name" value="RICIN"/>
    <property type="match status" value="1"/>
</dbReference>
<sequence length="1424" mass="148529">MRMSAPPGSPGRIRRFRSGTRRSPAPRTARAFAAVTIAAMYLAIPRLSTGPALAADRPHSHTRTSATADLGRQTAQASARAKATGKPVKVEALTTATSATTATPQGTFVVTDTLQPTRIKRGGTWVDLDATLHRNSDGTVSPTATSTGLVLSGGGTGPLATMIDGGVRLSLSWPASLPTPTLNAASATYADVLPDVDLVVTATPQGGFSHVLVVKTKAAAANPALADLALQAHGEGVSVSADAHGYLSASTSPNGIPIFAAKTAVMWDSATNATPTTPVAPPDLPSAPGVSEPGPRAHIEAIKTTVTPTASAPTRTPTVRRMTQDTGGSDSTITLSPDAGMLSASSTVFPLFIDPTWNPAGGSRQAWASVSNALDATEYDNSFDPNANVLQVGHVNGFTSRSFIRFSVSSVLKGATVHSSDVKFTVDNDGDEYCHTSSETDLWWTGDISKSISWSNQPSWKSKVASTNADNCPNHSVDFDVTSFMQKNDTSGATDLTFGLRAPDESTDTQWEEFYSGNGEATMSTEYDRLPGLGRLPSTSPGGLCQTGSPSSMVIGNDGITFSVIPNDPDGKTNLTTKFVVKDYKGAVVFPTGAQTGTVDTASGTPARLPITSDQIKKWHTDGATTAHAYSWYVSTTDGIGSSPTSGLGTSSNPCNFTYDPTAPGQPGLQEPSGSLILGGQATVTLAPCMDALASPPVTCTGTAPTRYVYQVNETAALSVTATGGIQTLTIPLHHVGPNLLTVYGLSAGGNPGAIASVTFSVDGPPTPYPDGDINGDTNPDFITNHAGNAGLWLATSNGHGALTSPIDIGALGTGLNSPGTPADWNGAQILHGDFTGNHAQDTVAYYPNTGNAMLLFGNGDTTPLSPYVGDQQRISAPHLADTHINPDGDNPTQLVAAGNASLQGNPLPDMIAIAGDATNGYELDLETNTIGLFGDYRYNEPLAGPKQTPDGTGWENYALATAQPNGQTVLFALNTTNGKLYESTNPNQSSDALIGTPGSWTTAPLSVPWTSTPQLVSADINATGNIELWTGSGFSATAYTLTGTTVAQEATNDLLGPTHEWPLADGDTATAATDSRGGAPVQLSPTGTEWQPDGYLQRPVISLDGASGYLQPPNGLIQASTSLTVSLSFQAQPGKTGILFSTGHDAPSALNTATMPVMYIGTDERLYAQFWNGYIRPMVSPERVDDDQWHTVTLTADGYDQSLFLDDDLRIGMAGSPLIKNEDPQNFIGAGVFPANTSSKTWVNAPGTTTQDRVSYFTGKIANVVYYNQYLTVPQVAQYNVPKAITGTITSQLSSGLCIDNKGSSTTNGNAIQIYTCNGSGAQQWTITPDSSDLDYTISIGDPANNGSCLAVSGTHTTNSTPIILWKCIPTDPAQKWHIESDGQLWNPNSGRCLADPGSSLTPGTQLIIYDCDYANEQNWHTP</sequence>
<evidence type="ECO:0000256" key="1">
    <source>
        <dbReference type="ARBA" id="ARBA00004613"/>
    </source>
</evidence>
<dbReference type="PROSITE" id="PS50025">
    <property type="entry name" value="LAM_G_DOMAIN"/>
    <property type="match status" value="1"/>
</dbReference>
<gene>
    <name evidence="6" type="ORF">GCM10023196_079700</name>
</gene>
<feature type="region of interest" description="Disordered" evidence="4">
    <location>
        <begin position="51"/>
        <end position="86"/>
    </location>
</feature>
<dbReference type="InterPro" id="IPR035992">
    <property type="entry name" value="Ricin_B-like_lectins"/>
</dbReference>
<evidence type="ECO:0000256" key="4">
    <source>
        <dbReference type="SAM" id="MobiDB-lite"/>
    </source>
</evidence>
<dbReference type="Proteomes" id="UP001501442">
    <property type="component" value="Unassembled WGS sequence"/>
</dbReference>
<name>A0ABP8UMZ0_9ACTN</name>
<dbReference type="CDD" id="cd00110">
    <property type="entry name" value="LamG"/>
    <property type="match status" value="1"/>
</dbReference>
<feature type="compositionally biased region" description="Polar residues" evidence="4">
    <location>
        <begin position="63"/>
        <end position="77"/>
    </location>
</feature>
<dbReference type="InterPro" id="IPR013320">
    <property type="entry name" value="ConA-like_dom_sf"/>
</dbReference>
<dbReference type="CDD" id="cd23451">
    <property type="entry name" value="beta-trefoil_Ricin_laminarinase"/>
    <property type="match status" value="1"/>
</dbReference>
<feature type="compositionally biased region" description="Low complexity" evidence="4">
    <location>
        <begin position="1070"/>
        <end position="1080"/>
    </location>
</feature>
<evidence type="ECO:0000256" key="3">
    <source>
        <dbReference type="ARBA" id="ARBA00022729"/>
    </source>
</evidence>
<evidence type="ECO:0000313" key="6">
    <source>
        <dbReference type="EMBL" id="GAA4635193.1"/>
    </source>
</evidence>
<dbReference type="NCBIfam" id="NF033679">
    <property type="entry name" value="DNRLRE_dom"/>
    <property type="match status" value="1"/>
</dbReference>
<feature type="region of interest" description="Disordered" evidence="4">
    <location>
        <begin position="1"/>
        <end position="27"/>
    </location>
</feature>
<evidence type="ECO:0000313" key="7">
    <source>
        <dbReference type="Proteomes" id="UP001501442"/>
    </source>
</evidence>
<feature type="region of interest" description="Disordered" evidence="4">
    <location>
        <begin position="307"/>
        <end position="331"/>
    </location>
</feature>
<feature type="compositionally biased region" description="Low complexity" evidence="4">
    <location>
        <begin position="307"/>
        <end position="321"/>
    </location>
</feature>
<dbReference type="EMBL" id="BAABHK010000015">
    <property type="protein sequence ID" value="GAA4635193.1"/>
    <property type="molecule type" value="Genomic_DNA"/>
</dbReference>
<feature type="region of interest" description="Disordered" evidence="4">
    <location>
        <begin position="1070"/>
        <end position="1091"/>
    </location>
</feature>
<accession>A0ABP8UMZ0</accession>
<keyword evidence="3" id="KW-0732">Signal</keyword>
<dbReference type="PROSITE" id="PS50231">
    <property type="entry name" value="RICIN_B_LECTIN"/>
    <property type="match status" value="1"/>
</dbReference>
<evidence type="ECO:0000259" key="5">
    <source>
        <dbReference type="PROSITE" id="PS50025"/>
    </source>
</evidence>
<keyword evidence="2" id="KW-0964">Secreted</keyword>
<dbReference type="InterPro" id="IPR001791">
    <property type="entry name" value="Laminin_G"/>
</dbReference>
<dbReference type="InterPro" id="IPR055372">
    <property type="entry name" value="CBM96"/>
</dbReference>
<dbReference type="Gene3D" id="2.80.10.50">
    <property type="match status" value="1"/>
</dbReference>
<reference evidence="7" key="1">
    <citation type="journal article" date="2019" name="Int. J. Syst. Evol. Microbiol.">
        <title>The Global Catalogue of Microorganisms (GCM) 10K type strain sequencing project: providing services to taxonomists for standard genome sequencing and annotation.</title>
        <authorList>
            <consortium name="The Broad Institute Genomics Platform"/>
            <consortium name="The Broad Institute Genome Sequencing Center for Infectious Disease"/>
            <person name="Wu L."/>
            <person name="Ma J."/>
        </authorList>
    </citation>
    <scope>NUCLEOTIDE SEQUENCE [LARGE SCALE GENOMIC DNA]</scope>
    <source>
        <strain evidence="7">JCM 17939</strain>
    </source>
</reference>
<proteinExistence type="predicted"/>